<dbReference type="SUPFAM" id="SSF47473">
    <property type="entry name" value="EF-hand"/>
    <property type="match status" value="1"/>
</dbReference>
<comment type="subcellular location">
    <subcellularLocation>
        <location evidence="1">Endomembrane system</location>
        <topology evidence="1">Multi-pass membrane protein</topology>
    </subcellularLocation>
    <subcellularLocation>
        <location evidence="6">Endoplasmic reticulum membrane</location>
    </subcellularLocation>
</comment>
<organism evidence="10 11">
    <name type="scientific">Emericellopsis cladophorae</name>
    <dbReference type="NCBI Taxonomy" id="2686198"/>
    <lineage>
        <taxon>Eukaryota</taxon>
        <taxon>Fungi</taxon>
        <taxon>Dikarya</taxon>
        <taxon>Ascomycota</taxon>
        <taxon>Pezizomycotina</taxon>
        <taxon>Sordariomycetes</taxon>
        <taxon>Hypocreomycetidae</taxon>
        <taxon>Hypocreales</taxon>
        <taxon>Bionectriaceae</taxon>
        <taxon>Emericellopsis</taxon>
    </lineage>
</organism>
<feature type="compositionally biased region" description="Basic and acidic residues" evidence="7">
    <location>
        <begin position="866"/>
        <end position="876"/>
    </location>
</feature>
<dbReference type="OrthoDB" id="544685at2759"/>
<reference evidence="10" key="2">
    <citation type="submission" date="2022-07" db="EMBL/GenBank/DDBJ databases">
        <authorList>
            <person name="Goncalves M.F.M."/>
            <person name="Hilario S."/>
            <person name="Van De Peer Y."/>
            <person name="Esteves A.C."/>
            <person name="Alves A."/>
        </authorList>
    </citation>
    <scope>NUCLEOTIDE SEQUENCE</scope>
    <source>
        <strain evidence="10">MUM 19.33</strain>
    </source>
</reference>
<feature type="transmembrane region" description="Helical" evidence="8">
    <location>
        <begin position="207"/>
        <end position="229"/>
    </location>
</feature>
<feature type="compositionally biased region" description="Polar residues" evidence="7">
    <location>
        <begin position="888"/>
        <end position="908"/>
    </location>
</feature>
<evidence type="ECO:0000256" key="8">
    <source>
        <dbReference type="SAM" id="Phobius"/>
    </source>
</evidence>
<feature type="transmembrane region" description="Helical" evidence="8">
    <location>
        <begin position="334"/>
        <end position="354"/>
    </location>
</feature>
<dbReference type="InterPro" id="IPR016688">
    <property type="entry name" value="MscS-like_plants/fungi"/>
</dbReference>
<dbReference type="RefSeq" id="XP_051365891.1">
    <property type="nucleotide sequence ID" value="XM_051502728.1"/>
</dbReference>
<evidence type="ECO:0000256" key="6">
    <source>
        <dbReference type="PIRNR" id="PIRNR017209"/>
    </source>
</evidence>
<evidence type="ECO:0000256" key="5">
    <source>
        <dbReference type="ARBA" id="ARBA00023136"/>
    </source>
</evidence>
<keyword evidence="4 8" id="KW-1133">Transmembrane helix</keyword>
<dbReference type="InterPro" id="IPR010920">
    <property type="entry name" value="LSM_dom_sf"/>
</dbReference>
<evidence type="ECO:0000256" key="1">
    <source>
        <dbReference type="ARBA" id="ARBA00004127"/>
    </source>
</evidence>
<comment type="similarity">
    <text evidence="2 6">Belongs to the MscS (TC 1.A.23) family.</text>
</comment>
<name>A0A9P9Y841_9HYPO</name>
<feature type="region of interest" description="Disordered" evidence="7">
    <location>
        <begin position="866"/>
        <end position="933"/>
    </location>
</feature>
<dbReference type="PANTHER" id="PTHR31323">
    <property type="entry name" value="MECHANOSENSITIVE ION CHANNEL PROTEIN MSY2"/>
    <property type="match status" value="1"/>
</dbReference>
<feature type="compositionally biased region" description="Polar residues" evidence="7">
    <location>
        <begin position="811"/>
        <end position="820"/>
    </location>
</feature>
<feature type="transmembrane region" description="Helical" evidence="8">
    <location>
        <begin position="553"/>
        <end position="576"/>
    </location>
</feature>
<sequence length="933" mass="104468">MLIQSMTLTPMLTTAAAPTASNSPCLSLNLNLNLNLHTSLQTSNFHTFTYQPHNAATPASASEPFPTLSNTYSFPRVSSSTDRDSEFIGEKRPETHRLDTLQSVNQAPRPSQDFYNVKSPSNMRADASRLDDDLELLRAERLISHQEQELEKTRSTRQGHERHDTQLEDAFNPAAANEAKLVKRRDETAPLYKFWLFLKKFPRFFRYFVYLLPGAILLLIPILMAILAIDQNENPVGGYGGTPLMWFGIWLQIVWGALWVSRMITSLLPPLFQSIARVTGSTNPKKWKDVGRHMELHTALFLWLLAVLISFKPVVANHRVPVPEGHEDDVDRNWINIIFKIIIAFFVLATLNFVEKIIIQWIATAFHERTYATRIENNKGDIRQLVALYDHAKSSLEETDSFWNEGSGGQSVNGTQTPMQNFHENARQVLGKVGQVAGKVGNDFIGRKVDNNHPRKVVSELLRTTGSAHTLARLIYRSLVQPDKEMVFLDDVHRAFASKEEAEAAFNVFDKDLNGDISMEEFETVTNEIGMEKKAIAASLKDLDSVIQKLDKVFLFIIIVVTIIVFISIISGSAAAGLASAGSSVLGLAWMLQATAQEFLQSIIFVFVKHPFDVGDRVTIYGSTGATMTGDDYYVTEISLLYTEFKKLQGHVVQAPNSLLNTLFILNQRRSNGLADPIPLTIRFGTPAWQIDELKARMLDFCLNNKRDYQPTILMELSKIEDVRAATLTVVFIHKSNFQNELLRLARLNKFMMELMAQMADIGIQSPFRIEPGGSREHPMHWTGPQPPPSYTRTDQGQDQPPAPQEAPQPSTSMRRPSVTSGGGSMRHLARQTTSADMALNNFGDVFENRREHFLANRLASIREKTQAEKKLESKKTKQGSELGSEGTHGSTSALAPAGSVNSQSRSRMWQRPRGNSRFAPPPTGGQGDDHIV</sequence>
<dbReference type="Proteomes" id="UP001055219">
    <property type="component" value="Unassembled WGS sequence"/>
</dbReference>
<dbReference type="Pfam" id="PF00924">
    <property type="entry name" value="MS_channel_2nd"/>
    <property type="match status" value="1"/>
</dbReference>
<feature type="transmembrane region" description="Helical" evidence="8">
    <location>
        <begin position="249"/>
        <end position="272"/>
    </location>
</feature>
<evidence type="ECO:0000256" key="4">
    <source>
        <dbReference type="ARBA" id="ARBA00022989"/>
    </source>
</evidence>
<dbReference type="InterPro" id="IPR011992">
    <property type="entry name" value="EF-hand-dom_pair"/>
</dbReference>
<dbReference type="PROSITE" id="PS50222">
    <property type="entry name" value="EF_HAND_2"/>
    <property type="match status" value="1"/>
</dbReference>
<dbReference type="GO" id="GO:0005262">
    <property type="term" value="F:calcium channel activity"/>
    <property type="evidence" value="ECO:0007669"/>
    <property type="project" value="TreeGrafter"/>
</dbReference>
<feature type="domain" description="EF-hand" evidence="9">
    <location>
        <begin position="497"/>
        <end position="532"/>
    </location>
</feature>
<dbReference type="CDD" id="cd00051">
    <property type="entry name" value="EFh"/>
    <property type="match status" value="1"/>
</dbReference>
<feature type="transmembrane region" description="Helical" evidence="8">
    <location>
        <begin position="293"/>
        <end position="314"/>
    </location>
</feature>
<accession>A0A9P9Y841</accession>
<gene>
    <name evidence="10" type="ORF">J7T54_008129</name>
</gene>
<keyword evidence="6" id="KW-0256">Endoplasmic reticulum</keyword>
<keyword evidence="5 6" id="KW-0472">Membrane</keyword>
<feature type="region of interest" description="Disordered" evidence="7">
    <location>
        <begin position="767"/>
        <end position="827"/>
    </location>
</feature>
<reference evidence="10" key="1">
    <citation type="journal article" date="2021" name="J Fungi (Basel)">
        <title>Genomic and Metabolomic Analyses of the Marine Fungus Emericellopsis cladophorae: Insights into Saltwater Adaptability Mechanisms and Its Biosynthetic Potential.</title>
        <authorList>
            <person name="Goncalves M.F.M."/>
            <person name="Hilario S."/>
            <person name="Van de Peer Y."/>
            <person name="Esteves A.C."/>
            <person name="Alves A."/>
        </authorList>
    </citation>
    <scope>NUCLEOTIDE SEQUENCE</scope>
    <source>
        <strain evidence="10">MUM 19.33</strain>
    </source>
</reference>
<dbReference type="PANTHER" id="PTHR31323:SF15">
    <property type="entry name" value="MECHANOSENSITIVE ION CHANNEL PROTEIN MSY1"/>
    <property type="match status" value="1"/>
</dbReference>
<evidence type="ECO:0000313" key="11">
    <source>
        <dbReference type="Proteomes" id="UP001055219"/>
    </source>
</evidence>
<dbReference type="SUPFAM" id="SSF50182">
    <property type="entry name" value="Sm-like ribonucleoproteins"/>
    <property type="match status" value="1"/>
</dbReference>
<evidence type="ECO:0000256" key="2">
    <source>
        <dbReference type="ARBA" id="ARBA00008017"/>
    </source>
</evidence>
<protein>
    <recommendedName>
        <fullName evidence="6">Mechanosensitive ion channel protein</fullName>
    </recommendedName>
</protein>
<keyword evidence="11" id="KW-1185">Reference proteome</keyword>
<evidence type="ECO:0000256" key="3">
    <source>
        <dbReference type="ARBA" id="ARBA00022692"/>
    </source>
</evidence>
<dbReference type="EMBL" id="JAGIXG020000003">
    <property type="protein sequence ID" value="KAI6785035.1"/>
    <property type="molecule type" value="Genomic_DNA"/>
</dbReference>
<dbReference type="PIRSF" id="PIRSF017209">
    <property type="entry name" value="Memb_At2g17000_prd"/>
    <property type="match status" value="1"/>
</dbReference>
<dbReference type="Gene3D" id="1.10.238.10">
    <property type="entry name" value="EF-hand"/>
    <property type="match status" value="1"/>
</dbReference>
<dbReference type="Gene3D" id="2.30.30.60">
    <property type="match status" value="1"/>
</dbReference>
<evidence type="ECO:0000256" key="7">
    <source>
        <dbReference type="SAM" id="MobiDB-lite"/>
    </source>
</evidence>
<dbReference type="GO" id="GO:0005789">
    <property type="term" value="C:endoplasmic reticulum membrane"/>
    <property type="evidence" value="ECO:0007669"/>
    <property type="project" value="UniProtKB-SubCell"/>
</dbReference>
<dbReference type="GeneID" id="75834601"/>
<evidence type="ECO:0000313" key="10">
    <source>
        <dbReference type="EMBL" id="KAI6785035.1"/>
    </source>
</evidence>
<dbReference type="GO" id="GO:0006874">
    <property type="term" value="P:intracellular calcium ion homeostasis"/>
    <property type="evidence" value="ECO:0007669"/>
    <property type="project" value="TreeGrafter"/>
</dbReference>
<proteinExistence type="inferred from homology"/>
<dbReference type="Pfam" id="PF25886">
    <property type="entry name" value="Msy1"/>
    <property type="match status" value="1"/>
</dbReference>
<dbReference type="GO" id="GO:0005509">
    <property type="term" value="F:calcium ion binding"/>
    <property type="evidence" value="ECO:0007669"/>
    <property type="project" value="InterPro"/>
</dbReference>
<dbReference type="InterPro" id="IPR058650">
    <property type="entry name" value="Msy1/2-like"/>
</dbReference>
<keyword evidence="3 8" id="KW-0812">Transmembrane</keyword>
<dbReference type="InterPro" id="IPR002048">
    <property type="entry name" value="EF_hand_dom"/>
</dbReference>
<evidence type="ECO:0000259" key="9">
    <source>
        <dbReference type="PROSITE" id="PS50222"/>
    </source>
</evidence>
<dbReference type="InterPro" id="IPR006685">
    <property type="entry name" value="MscS_channel_2nd"/>
</dbReference>
<dbReference type="AlphaFoldDB" id="A0A9P9Y841"/>
<comment type="caution">
    <text evidence="10">The sequence shown here is derived from an EMBL/GenBank/DDBJ whole genome shotgun (WGS) entry which is preliminary data.</text>
</comment>
<dbReference type="InterPro" id="IPR023408">
    <property type="entry name" value="MscS_beta-dom_sf"/>
</dbReference>